<gene>
    <name evidence="6" type="ORF">DealDRAFT_0307</name>
</gene>
<evidence type="ECO:0000256" key="3">
    <source>
        <dbReference type="ARBA" id="ARBA00022679"/>
    </source>
</evidence>
<evidence type="ECO:0000256" key="1">
    <source>
        <dbReference type="ARBA" id="ARBA00005395"/>
    </source>
</evidence>
<reference evidence="6 7" key="1">
    <citation type="submission" date="2009-02" db="EMBL/GenBank/DDBJ databases">
        <title>Sequencing of the draft genome and assembly of Dethiobacter alkaliphilus AHT 1.</title>
        <authorList>
            <consortium name="US DOE Joint Genome Institute (JGI-PGF)"/>
            <person name="Lucas S."/>
            <person name="Copeland A."/>
            <person name="Lapidus A."/>
            <person name="Glavina del Rio T."/>
            <person name="Dalin E."/>
            <person name="Tice H."/>
            <person name="Bruce D."/>
            <person name="Goodwin L."/>
            <person name="Pitluck S."/>
            <person name="Larimer F."/>
            <person name="Land M.L."/>
            <person name="Hauser L."/>
            <person name="Muyzer G."/>
        </authorList>
    </citation>
    <scope>NUCLEOTIDE SEQUENCE [LARGE SCALE GENOMIC DNA]</scope>
    <source>
        <strain evidence="6 7">AHT 1</strain>
    </source>
</reference>
<evidence type="ECO:0000256" key="4">
    <source>
        <dbReference type="ARBA" id="ARBA00023315"/>
    </source>
</evidence>
<evidence type="ECO:0000313" key="7">
    <source>
        <dbReference type="Proteomes" id="UP000006443"/>
    </source>
</evidence>
<keyword evidence="2" id="KW-0963">Cytoplasm</keyword>
<dbReference type="Proteomes" id="UP000006443">
    <property type="component" value="Unassembled WGS sequence"/>
</dbReference>
<dbReference type="NCBIfam" id="TIGR01575">
    <property type="entry name" value="rimI"/>
    <property type="match status" value="1"/>
</dbReference>
<dbReference type="PROSITE" id="PS51186">
    <property type="entry name" value="GNAT"/>
    <property type="match status" value="1"/>
</dbReference>
<protein>
    <submittedName>
        <fullName evidence="6">Ribosomal-protein-alanine acetyltransferase</fullName>
    </submittedName>
</protein>
<dbReference type="eggNOG" id="COG0456">
    <property type="taxonomic scope" value="Bacteria"/>
</dbReference>
<dbReference type="InterPro" id="IPR016181">
    <property type="entry name" value="Acyl_CoA_acyltransferase"/>
</dbReference>
<evidence type="ECO:0000256" key="2">
    <source>
        <dbReference type="ARBA" id="ARBA00022490"/>
    </source>
</evidence>
<keyword evidence="4" id="KW-0012">Acyltransferase</keyword>
<comment type="caution">
    <text evidence="6">The sequence shown here is derived from an EMBL/GenBank/DDBJ whole genome shotgun (WGS) entry which is preliminary data.</text>
</comment>
<sequence>MTVTIEPMKFSHVDRVAQIEKMVYRYPWTRHAFAGEVVDNSFASYYVAVEDDEVVGYAGIWIILDEAHVTNLAVCPTRQNRGVGQMLLYHLIKVAREKGALRMTLEVRFSNRKAQDLYKKFGFVSCGVRPNYYRDEDAMIMWLEDLQRGHGFEGAEGQP</sequence>
<keyword evidence="3 6" id="KW-0808">Transferase</keyword>
<dbReference type="GO" id="GO:0008080">
    <property type="term" value="F:N-acetyltransferase activity"/>
    <property type="evidence" value="ECO:0007669"/>
    <property type="project" value="InterPro"/>
</dbReference>
<proteinExistence type="inferred from homology"/>
<dbReference type="Pfam" id="PF00583">
    <property type="entry name" value="Acetyltransf_1"/>
    <property type="match status" value="1"/>
</dbReference>
<accession>C0GCU8</accession>
<dbReference type="STRING" id="555088.DealDRAFT_0307"/>
<dbReference type="PANTHER" id="PTHR43420">
    <property type="entry name" value="ACETYLTRANSFERASE"/>
    <property type="match status" value="1"/>
</dbReference>
<dbReference type="SUPFAM" id="SSF55729">
    <property type="entry name" value="Acyl-CoA N-acyltransferases (Nat)"/>
    <property type="match status" value="1"/>
</dbReference>
<evidence type="ECO:0000259" key="5">
    <source>
        <dbReference type="PROSITE" id="PS51186"/>
    </source>
</evidence>
<comment type="similarity">
    <text evidence="1">Belongs to the acetyltransferase family. RimI subfamily.</text>
</comment>
<dbReference type="AlphaFoldDB" id="C0GCU8"/>
<dbReference type="EMBL" id="ACJM01000001">
    <property type="protein sequence ID" value="EEG79033.1"/>
    <property type="molecule type" value="Genomic_DNA"/>
</dbReference>
<dbReference type="InterPro" id="IPR006464">
    <property type="entry name" value="AcTrfase_RimI/Ard1"/>
</dbReference>
<dbReference type="Gene3D" id="3.40.630.30">
    <property type="match status" value="1"/>
</dbReference>
<dbReference type="CDD" id="cd04301">
    <property type="entry name" value="NAT_SF"/>
    <property type="match status" value="1"/>
</dbReference>
<feature type="domain" description="N-acetyltransferase" evidence="5">
    <location>
        <begin position="3"/>
        <end position="144"/>
    </location>
</feature>
<name>C0GCU8_DETAL</name>
<organism evidence="6 7">
    <name type="scientific">Dethiobacter alkaliphilus AHT 1</name>
    <dbReference type="NCBI Taxonomy" id="555088"/>
    <lineage>
        <taxon>Bacteria</taxon>
        <taxon>Bacillati</taxon>
        <taxon>Bacillota</taxon>
        <taxon>Dethiobacteria</taxon>
        <taxon>Dethiobacterales</taxon>
        <taxon>Dethiobacteraceae</taxon>
        <taxon>Dethiobacter</taxon>
    </lineage>
</organism>
<evidence type="ECO:0000313" key="6">
    <source>
        <dbReference type="EMBL" id="EEG79033.1"/>
    </source>
</evidence>
<keyword evidence="7" id="KW-1185">Reference proteome</keyword>
<dbReference type="InterPro" id="IPR050680">
    <property type="entry name" value="YpeA/RimI_acetyltransf"/>
</dbReference>
<dbReference type="InterPro" id="IPR000182">
    <property type="entry name" value="GNAT_dom"/>
</dbReference>
<dbReference type="PANTHER" id="PTHR43420:SF44">
    <property type="entry name" value="ACETYLTRANSFERASE YPEA"/>
    <property type="match status" value="1"/>
</dbReference>